<dbReference type="PANTHER" id="PTHR23413">
    <property type="entry name" value="60S RIBOSOMAL PROTEIN L32 AND DNA-DIRECTED RNA POLYMERASE II, SUBUNIT N"/>
    <property type="match status" value="1"/>
</dbReference>
<dbReference type="SMART" id="SM01393">
    <property type="entry name" value="Ribosomal_L32e"/>
    <property type="match status" value="1"/>
</dbReference>
<dbReference type="InterPro" id="IPR001515">
    <property type="entry name" value="Ribosomal_eL32"/>
</dbReference>
<dbReference type="PROSITE" id="PS00580">
    <property type="entry name" value="RIBOSOMAL_L32E"/>
    <property type="match status" value="1"/>
</dbReference>
<dbReference type="AlphaFoldDB" id="A0A1W6K035"/>
<dbReference type="HAMAP" id="MF_00810">
    <property type="entry name" value="Ribosomal_eL32"/>
    <property type="match status" value="1"/>
</dbReference>
<protein>
    <recommendedName>
        <fullName evidence="4 5">Large ribosomal subunit protein eL32</fullName>
    </recommendedName>
</protein>
<dbReference type="CDD" id="cd00513">
    <property type="entry name" value="Ribosomal_L32_L32e"/>
    <property type="match status" value="1"/>
</dbReference>
<keyword evidence="2 5" id="KW-0689">Ribosomal protein</keyword>
<dbReference type="NCBIfam" id="NF006332">
    <property type="entry name" value="PRK08562.1"/>
    <property type="match status" value="1"/>
</dbReference>
<dbReference type="OrthoDB" id="372100at2157"/>
<evidence type="ECO:0000256" key="1">
    <source>
        <dbReference type="ARBA" id="ARBA00008431"/>
    </source>
</evidence>
<evidence type="ECO:0000313" key="7">
    <source>
        <dbReference type="Proteomes" id="UP000193404"/>
    </source>
</evidence>
<dbReference type="GO" id="GO:0003735">
    <property type="term" value="F:structural constituent of ribosome"/>
    <property type="evidence" value="ECO:0007669"/>
    <property type="project" value="InterPro"/>
</dbReference>
<comment type="similarity">
    <text evidence="1 5">Belongs to the eukaryotic ribosomal protein eL32 family.</text>
</comment>
<dbReference type="STRING" id="282676.B6F84_07810"/>
<dbReference type="InterPro" id="IPR018263">
    <property type="entry name" value="Ribosomal_eL32_CS"/>
</dbReference>
<dbReference type="EMBL" id="CP020477">
    <property type="protein sequence ID" value="ARM75941.1"/>
    <property type="molecule type" value="Genomic_DNA"/>
</dbReference>
<sequence length="132" mass="15776">MESSLSKEKIYKMKLKYKSKLPKFLRYDWDKYFKLERQEKWRRPRGIDNKTRLKYRGFMPLVNPGYRTPNTIRYLHPSGLKQVIVHNLDEVEKLKDQKANVIISIASNVGLRKRLDIIRKAKELGLRLTNGE</sequence>
<dbReference type="SUPFAM" id="SSF52042">
    <property type="entry name" value="Ribosomal protein L32e"/>
    <property type="match status" value="1"/>
</dbReference>
<evidence type="ECO:0000256" key="3">
    <source>
        <dbReference type="ARBA" id="ARBA00023274"/>
    </source>
</evidence>
<evidence type="ECO:0000256" key="5">
    <source>
        <dbReference type="HAMAP-Rule" id="MF_00810"/>
    </source>
</evidence>
<dbReference type="Pfam" id="PF01655">
    <property type="entry name" value="Ribosomal_L32e"/>
    <property type="match status" value="1"/>
</dbReference>
<reference evidence="6 7" key="1">
    <citation type="submission" date="2017-03" db="EMBL/GenBank/DDBJ databases">
        <title>Sulfur activation and transportation mechanism of thermophilic Archaea Acidianus manzaensis YN-25.</title>
        <authorList>
            <person name="Ma Y."/>
            <person name="Yang Y."/>
            <person name="Xia J."/>
        </authorList>
    </citation>
    <scope>NUCLEOTIDE SEQUENCE [LARGE SCALE GENOMIC DNA]</scope>
    <source>
        <strain evidence="6 7">YN-25</strain>
    </source>
</reference>
<dbReference type="KEGG" id="aman:B6F84_07810"/>
<evidence type="ECO:0000313" key="6">
    <source>
        <dbReference type="EMBL" id="ARM75941.1"/>
    </source>
</evidence>
<dbReference type="InterPro" id="IPR036351">
    <property type="entry name" value="Ribosomal_eL32_sf"/>
</dbReference>
<dbReference type="Proteomes" id="UP000193404">
    <property type="component" value="Chromosome"/>
</dbReference>
<accession>A0A1W6K035</accession>
<proteinExistence type="inferred from homology"/>
<evidence type="ECO:0000256" key="4">
    <source>
        <dbReference type="ARBA" id="ARBA00035229"/>
    </source>
</evidence>
<keyword evidence="3 5" id="KW-0687">Ribonucleoprotein</keyword>
<gene>
    <name evidence="5" type="primary">rpl32e</name>
    <name evidence="6" type="ORF">B6F84_07810</name>
</gene>
<dbReference type="RefSeq" id="WP_148691721.1">
    <property type="nucleotide sequence ID" value="NZ_CP020477.1"/>
</dbReference>
<dbReference type="GeneID" id="41590814"/>
<dbReference type="InterPro" id="IPR023654">
    <property type="entry name" value="Ribosomal_eL32_arc"/>
</dbReference>
<evidence type="ECO:0000256" key="2">
    <source>
        <dbReference type="ARBA" id="ARBA00022980"/>
    </source>
</evidence>
<dbReference type="GO" id="GO:0022625">
    <property type="term" value="C:cytosolic large ribosomal subunit"/>
    <property type="evidence" value="ECO:0007669"/>
    <property type="project" value="TreeGrafter"/>
</dbReference>
<dbReference type="PANTHER" id="PTHR23413:SF1">
    <property type="entry name" value="RIBOSOMAL PROTEIN L32"/>
    <property type="match status" value="1"/>
</dbReference>
<organism evidence="6 7">
    <name type="scientific">Acidianus manzaensis</name>
    <dbReference type="NCBI Taxonomy" id="282676"/>
    <lineage>
        <taxon>Archaea</taxon>
        <taxon>Thermoproteota</taxon>
        <taxon>Thermoprotei</taxon>
        <taxon>Sulfolobales</taxon>
        <taxon>Sulfolobaceae</taxon>
        <taxon>Acidianus</taxon>
    </lineage>
</organism>
<keyword evidence="7" id="KW-1185">Reference proteome</keyword>
<dbReference type="GO" id="GO:0006412">
    <property type="term" value="P:translation"/>
    <property type="evidence" value="ECO:0007669"/>
    <property type="project" value="UniProtKB-UniRule"/>
</dbReference>
<name>A0A1W6K035_9CREN</name>